<protein>
    <recommendedName>
        <fullName evidence="3">Methyltransferase type 11 domain-containing protein</fullName>
    </recommendedName>
</protein>
<dbReference type="PANTHER" id="PTHR43861:SF3">
    <property type="entry name" value="PUTATIVE (AFU_ORTHOLOGUE AFUA_2G14390)-RELATED"/>
    <property type="match status" value="1"/>
</dbReference>
<dbReference type="GO" id="GO:0016740">
    <property type="term" value="F:transferase activity"/>
    <property type="evidence" value="ECO:0007669"/>
    <property type="project" value="UniProtKB-KW"/>
</dbReference>
<proteinExistence type="predicted"/>
<evidence type="ECO:0000256" key="1">
    <source>
        <dbReference type="ARBA" id="ARBA00022679"/>
    </source>
</evidence>
<reference evidence="2" key="1">
    <citation type="submission" date="2018-05" db="EMBL/GenBank/DDBJ databases">
        <authorList>
            <person name="Lanie J.A."/>
            <person name="Ng W.-L."/>
            <person name="Kazmierczak K.M."/>
            <person name="Andrzejewski T.M."/>
            <person name="Davidsen T.M."/>
            <person name="Wayne K.J."/>
            <person name="Tettelin H."/>
            <person name="Glass J.I."/>
            <person name="Rusch D."/>
            <person name="Podicherti R."/>
            <person name="Tsui H.-C.T."/>
            <person name="Winkler M.E."/>
        </authorList>
    </citation>
    <scope>NUCLEOTIDE SEQUENCE</scope>
</reference>
<dbReference type="Gene3D" id="3.40.50.150">
    <property type="entry name" value="Vaccinia Virus protein VP39"/>
    <property type="match status" value="1"/>
</dbReference>
<keyword evidence="1" id="KW-0808">Transferase</keyword>
<organism evidence="2">
    <name type="scientific">marine metagenome</name>
    <dbReference type="NCBI Taxonomy" id="408172"/>
    <lineage>
        <taxon>unclassified sequences</taxon>
        <taxon>metagenomes</taxon>
        <taxon>ecological metagenomes</taxon>
    </lineage>
</organism>
<evidence type="ECO:0000313" key="2">
    <source>
        <dbReference type="EMBL" id="SVC45271.1"/>
    </source>
</evidence>
<dbReference type="CDD" id="cd02440">
    <property type="entry name" value="AdoMet_MTases"/>
    <property type="match status" value="1"/>
</dbReference>
<sequence>MDKHSLHYDSEYFKWQNDIGQFGGWANQTKYTDFLKPNSTIIDFGCGGGYLLSAIDAKRKIGIEVNPLAAEEAKKNGLEVYNTPTNIPDEIADFIISNNALEHTLRPLDELKSLLPKLKQNGLCIFVVPCENITMEWKPNDINNHLYSWSPMCLGNLFTEAGYELLESKSYIHKWPPNYLEIAKQGRDAFEIACKQYGQEETTWFQVRAVARRK</sequence>
<evidence type="ECO:0008006" key="3">
    <source>
        <dbReference type="Google" id="ProtNLM"/>
    </source>
</evidence>
<dbReference type="Pfam" id="PF13489">
    <property type="entry name" value="Methyltransf_23"/>
    <property type="match status" value="1"/>
</dbReference>
<dbReference type="AlphaFoldDB" id="A0A382MDF5"/>
<dbReference type="InterPro" id="IPR029063">
    <property type="entry name" value="SAM-dependent_MTases_sf"/>
</dbReference>
<dbReference type="EMBL" id="UINC01092024">
    <property type="protein sequence ID" value="SVC45271.1"/>
    <property type="molecule type" value="Genomic_DNA"/>
</dbReference>
<name>A0A382MDF5_9ZZZZ</name>
<dbReference type="SUPFAM" id="SSF53335">
    <property type="entry name" value="S-adenosyl-L-methionine-dependent methyltransferases"/>
    <property type="match status" value="1"/>
</dbReference>
<gene>
    <name evidence="2" type="ORF">METZ01_LOCUS298125</name>
</gene>
<accession>A0A382MDF5</accession>
<dbReference type="PANTHER" id="PTHR43861">
    <property type="entry name" value="TRANS-ACONITATE 2-METHYLTRANSFERASE-RELATED"/>
    <property type="match status" value="1"/>
</dbReference>